<evidence type="ECO:0000256" key="1">
    <source>
        <dbReference type="SAM" id="SignalP"/>
    </source>
</evidence>
<dbReference type="AlphaFoldDB" id="A0A165KN90"/>
<sequence>MRASPRVLVLALFSAVYAILPATPADAVGDTVDTNSTILVSWFPFGSYTVDRLAFLSSASQHSGLDEGALTRFSDAFAGAADDDFTTTPWIAYISCDLNPNLPSNTTDDTFTLAKRRGAVAALLYSLNSTTCTLNPEFKVSLPDLNMDIYSTTSTSVANLVNSLFTNTNASFGFYNATLLNASSDAVSQRITGHNAREPSYVIATLQAENASQVPALPGSSGNSTAGTGAGGRRISASASRISQALVFGLTVSLICSV</sequence>
<accession>A0A165KN90</accession>
<keyword evidence="1" id="KW-0732">Signal</keyword>
<feature type="signal peptide" evidence="1">
    <location>
        <begin position="1"/>
        <end position="18"/>
    </location>
</feature>
<proteinExistence type="predicted"/>
<reference evidence="2 3" key="1">
    <citation type="journal article" date="2016" name="Mol. Biol. Evol.">
        <title>Comparative Genomics of Early-Diverging Mushroom-Forming Fungi Provides Insights into the Origins of Lignocellulose Decay Capabilities.</title>
        <authorList>
            <person name="Nagy L.G."/>
            <person name="Riley R."/>
            <person name="Tritt A."/>
            <person name="Adam C."/>
            <person name="Daum C."/>
            <person name="Floudas D."/>
            <person name="Sun H."/>
            <person name="Yadav J.S."/>
            <person name="Pangilinan J."/>
            <person name="Larsson K.H."/>
            <person name="Matsuura K."/>
            <person name="Barry K."/>
            <person name="Labutti K."/>
            <person name="Kuo R."/>
            <person name="Ohm R.A."/>
            <person name="Bhattacharya S.S."/>
            <person name="Shirouzu T."/>
            <person name="Yoshinaga Y."/>
            <person name="Martin F.M."/>
            <person name="Grigoriev I.V."/>
            <person name="Hibbett D.S."/>
        </authorList>
    </citation>
    <scope>NUCLEOTIDE SEQUENCE [LARGE SCALE GENOMIC DNA]</scope>
    <source>
        <strain evidence="2 3">HHB12029</strain>
    </source>
</reference>
<dbReference type="Proteomes" id="UP000077266">
    <property type="component" value="Unassembled WGS sequence"/>
</dbReference>
<gene>
    <name evidence="2" type="ORF">EXIGLDRAFT_747521</name>
</gene>
<organism evidence="2 3">
    <name type="scientific">Exidia glandulosa HHB12029</name>
    <dbReference type="NCBI Taxonomy" id="1314781"/>
    <lineage>
        <taxon>Eukaryota</taxon>
        <taxon>Fungi</taxon>
        <taxon>Dikarya</taxon>
        <taxon>Basidiomycota</taxon>
        <taxon>Agaricomycotina</taxon>
        <taxon>Agaricomycetes</taxon>
        <taxon>Auriculariales</taxon>
        <taxon>Exidiaceae</taxon>
        <taxon>Exidia</taxon>
    </lineage>
</organism>
<evidence type="ECO:0000313" key="2">
    <source>
        <dbReference type="EMBL" id="KZV96605.1"/>
    </source>
</evidence>
<evidence type="ECO:0000313" key="3">
    <source>
        <dbReference type="Proteomes" id="UP000077266"/>
    </source>
</evidence>
<dbReference type="OrthoDB" id="8062037at2759"/>
<dbReference type="EMBL" id="KV425940">
    <property type="protein sequence ID" value="KZV96605.1"/>
    <property type="molecule type" value="Genomic_DNA"/>
</dbReference>
<dbReference type="STRING" id="1314781.A0A165KN90"/>
<protein>
    <submittedName>
        <fullName evidence="2">Uncharacterized protein</fullName>
    </submittedName>
</protein>
<dbReference type="InParanoid" id="A0A165KN90"/>
<keyword evidence="3" id="KW-1185">Reference proteome</keyword>
<name>A0A165KN90_EXIGL</name>
<feature type="chain" id="PRO_5007860956" evidence="1">
    <location>
        <begin position="19"/>
        <end position="258"/>
    </location>
</feature>